<dbReference type="GO" id="GO:0051082">
    <property type="term" value="F:unfolded protein binding"/>
    <property type="evidence" value="ECO:0007669"/>
    <property type="project" value="InterPro"/>
</dbReference>
<dbReference type="SUPFAM" id="SSF57938">
    <property type="entry name" value="DnaJ/Hsp40 cysteine-rich domain"/>
    <property type="match status" value="1"/>
</dbReference>
<evidence type="ECO:0000259" key="9">
    <source>
        <dbReference type="PROSITE" id="PS51188"/>
    </source>
</evidence>
<dbReference type="PROSITE" id="PS00636">
    <property type="entry name" value="DNAJ_1"/>
    <property type="match status" value="1"/>
</dbReference>
<feature type="domain" description="J" evidence="8">
    <location>
        <begin position="95"/>
        <end position="162"/>
    </location>
</feature>
<dbReference type="GO" id="GO:0006457">
    <property type="term" value="P:protein folding"/>
    <property type="evidence" value="ECO:0007669"/>
    <property type="project" value="InterPro"/>
</dbReference>
<dbReference type="CDD" id="cd06257">
    <property type="entry name" value="DnaJ"/>
    <property type="match status" value="1"/>
</dbReference>
<dbReference type="Gene3D" id="2.60.260.20">
    <property type="entry name" value="Urease metallochaperone UreE, N-terminal domain"/>
    <property type="match status" value="2"/>
</dbReference>
<dbReference type="HAMAP" id="MF_01152">
    <property type="entry name" value="DnaJ"/>
    <property type="match status" value="1"/>
</dbReference>
<sequence length="507" mass="55476">MQKNGRTAKKSGLKIRGFRIVSSTIKHNTSPSSANTLILSRSDCLLRDDKHHQPTVRFLGVLGGGDNLAQYACVGQSLYHLTIAYAYQMAGVEIDLYEVLEVSRSATKDEIRKAYRKAALANHPDKVPEAEREAAEVRFKAVQEAYDILYDEDKRHLYDTHGMSAFNGSGEPGMAGGPDLDDILAQMFGMGGGMPGMGGMPGGRPPKPRRSPDENTKYEVRLEDLYKGKTVKFASTKNVICSLCQGKGGKERATAKKCSTCDGQGFKQILTRMGQFLTPSTVTCSTCNGQGEFFSPKDKCKKCKGNKTVEEKKMLEIYIPRGAKEGDKIVLEGEADQSPGQEPGDIVFHIVEEEHPTFRRAGADLTATIDVTLAEALTGFSRVVVKHLDGRGIEITHPKTPGEVLSPGQVLKVPGEGMPIKRSDARGDLYLVVNIKFPDSTWKPSAAVLERLREMLPKPDPLIQADTVDEVEYDPKGNLDDFGARDQHGSAWEDEDEDGEPAQCAPQ</sequence>
<dbReference type="SUPFAM" id="SSF46565">
    <property type="entry name" value="Chaperone J-domain"/>
    <property type="match status" value="1"/>
</dbReference>
<evidence type="ECO:0000256" key="6">
    <source>
        <dbReference type="PROSITE-ProRule" id="PRU00546"/>
    </source>
</evidence>
<evidence type="ECO:0000313" key="11">
    <source>
        <dbReference type="Proteomes" id="UP000465221"/>
    </source>
</evidence>
<dbReference type="InterPro" id="IPR001623">
    <property type="entry name" value="DnaJ_domain"/>
</dbReference>
<keyword evidence="1 6" id="KW-0479">Metal-binding</keyword>
<dbReference type="InterPro" id="IPR002939">
    <property type="entry name" value="DnaJ_C"/>
</dbReference>
<evidence type="ECO:0000256" key="2">
    <source>
        <dbReference type="ARBA" id="ARBA00022737"/>
    </source>
</evidence>
<feature type="zinc finger region" description="CR-type" evidence="6">
    <location>
        <begin position="228"/>
        <end position="312"/>
    </location>
</feature>
<keyword evidence="2" id="KW-0677">Repeat</keyword>
<dbReference type="SMART" id="SM00271">
    <property type="entry name" value="DnaJ"/>
    <property type="match status" value="1"/>
</dbReference>
<dbReference type="Pfam" id="PF00226">
    <property type="entry name" value="DnaJ"/>
    <property type="match status" value="1"/>
</dbReference>
<feature type="compositionally biased region" description="Basic and acidic residues" evidence="7">
    <location>
        <begin position="473"/>
        <end position="488"/>
    </location>
</feature>
<dbReference type="InterPro" id="IPR036410">
    <property type="entry name" value="HSP_DnaJ_Cys-rich_dom_sf"/>
</dbReference>
<dbReference type="Gene3D" id="2.10.230.10">
    <property type="entry name" value="Heat shock protein DnaJ, cysteine-rich domain"/>
    <property type="match status" value="1"/>
</dbReference>
<dbReference type="PROSITE" id="PS51188">
    <property type="entry name" value="ZF_CR"/>
    <property type="match status" value="1"/>
</dbReference>
<dbReference type="CDD" id="cd10719">
    <property type="entry name" value="DnaJ_zf"/>
    <property type="match status" value="1"/>
</dbReference>
<evidence type="ECO:0000259" key="8">
    <source>
        <dbReference type="PROSITE" id="PS50076"/>
    </source>
</evidence>
<dbReference type="GO" id="GO:0009408">
    <property type="term" value="P:response to heat"/>
    <property type="evidence" value="ECO:0007669"/>
    <property type="project" value="InterPro"/>
</dbReference>
<dbReference type="PRINTS" id="PR00625">
    <property type="entry name" value="JDOMAIN"/>
</dbReference>
<dbReference type="InterPro" id="IPR012724">
    <property type="entry name" value="DnaJ"/>
</dbReference>
<evidence type="ECO:0000256" key="5">
    <source>
        <dbReference type="ARBA" id="ARBA00023186"/>
    </source>
</evidence>
<feature type="domain" description="CR-type" evidence="9">
    <location>
        <begin position="228"/>
        <end position="312"/>
    </location>
</feature>
<dbReference type="FunFam" id="2.60.260.20:FF:000013">
    <property type="entry name" value="DnaJ subfamily B member 11"/>
    <property type="match status" value="1"/>
</dbReference>
<reference evidence="10 11" key="1">
    <citation type="submission" date="2020-01" db="EMBL/GenBank/DDBJ databases">
        <title>Draft genome sequence of Aspergillus udagawae IFM 46972.</title>
        <authorList>
            <person name="Takahashi H."/>
            <person name="Yaguchi T."/>
        </authorList>
    </citation>
    <scope>NUCLEOTIDE SEQUENCE [LARGE SCALE GENOMIC DNA]</scope>
    <source>
        <strain evidence="10 11">IFM 46972</strain>
    </source>
</reference>
<keyword evidence="5" id="KW-0143">Chaperone</keyword>
<dbReference type="InterPro" id="IPR001305">
    <property type="entry name" value="HSP_DnaJ_Cys-rich_dom"/>
</dbReference>
<dbReference type="SUPFAM" id="SSF49493">
    <property type="entry name" value="HSP40/DnaJ peptide-binding domain"/>
    <property type="match status" value="2"/>
</dbReference>
<evidence type="ECO:0000256" key="7">
    <source>
        <dbReference type="SAM" id="MobiDB-lite"/>
    </source>
</evidence>
<keyword evidence="4 6" id="KW-0862">Zinc</keyword>
<dbReference type="GO" id="GO:0008270">
    <property type="term" value="F:zinc ion binding"/>
    <property type="evidence" value="ECO:0007669"/>
    <property type="project" value="UniProtKB-KW"/>
</dbReference>
<dbReference type="PROSITE" id="PS50076">
    <property type="entry name" value="DNAJ_2"/>
    <property type="match status" value="1"/>
</dbReference>
<dbReference type="Proteomes" id="UP000465221">
    <property type="component" value="Unassembled WGS sequence"/>
</dbReference>
<dbReference type="FunFam" id="2.10.230.10:FF:000001">
    <property type="entry name" value="DnaJ subfamily A member 2"/>
    <property type="match status" value="1"/>
</dbReference>
<dbReference type="Gene3D" id="1.10.287.110">
    <property type="entry name" value="DnaJ domain"/>
    <property type="match status" value="1"/>
</dbReference>
<accession>A0A8H3NNJ5</accession>
<keyword evidence="3 6" id="KW-0863">Zinc-finger</keyword>
<dbReference type="InterPro" id="IPR018253">
    <property type="entry name" value="DnaJ_domain_CS"/>
</dbReference>
<dbReference type="GO" id="GO:0030544">
    <property type="term" value="F:Hsp70 protein binding"/>
    <property type="evidence" value="ECO:0007669"/>
    <property type="project" value="InterPro"/>
</dbReference>
<dbReference type="Pfam" id="PF01556">
    <property type="entry name" value="DnaJ_C"/>
    <property type="match status" value="1"/>
</dbReference>
<dbReference type="Pfam" id="PF00684">
    <property type="entry name" value="DnaJ_CXXCXGXG"/>
    <property type="match status" value="1"/>
</dbReference>
<name>A0A8H3NNJ5_9EURO</name>
<comment type="caution">
    <text evidence="10">The sequence shown here is derived from an EMBL/GenBank/DDBJ whole genome shotgun (WGS) entry which is preliminary data.</text>
</comment>
<dbReference type="EMBL" id="BLKC01000020">
    <property type="protein sequence ID" value="GFF33176.1"/>
    <property type="molecule type" value="Genomic_DNA"/>
</dbReference>
<dbReference type="CDD" id="cd10747">
    <property type="entry name" value="DnaJ_C"/>
    <property type="match status" value="1"/>
</dbReference>
<dbReference type="InterPro" id="IPR008971">
    <property type="entry name" value="HSP40/DnaJ_pept-bd"/>
</dbReference>
<dbReference type="PANTHER" id="PTHR43888">
    <property type="entry name" value="DNAJ-LIKE-2, ISOFORM A-RELATED"/>
    <property type="match status" value="1"/>
</dbReference>
<evidence type="ECO:0000256" key="4">
    <source>
        <dbReference type="ARBA" id="ARBA00022833"/>
    </source>
</evidence>
<dbReference type="InterPro" id="IPR036869">
    <property type="entry name" value="J_dom_sf"/>
</dbReference>
<dbReference type="AlphaFoldDB" id="A0A8H3NNJ5"/>
<dbReference type="GO" id="GO:0005524">
    <property type="term" value="F:ATP binding"/>
    <property type="evidence" value="ECO:0007669"/>
    <property type="project" value="InterPro"/>
</dbReference>
<gene>
    <name evidence="10" type="ORF">IFM46972_03799</name>
</gene>
<dbReference type="InterPro" id="IPR044713">
    <property type="entry name" value="DNJA1/2-like"/>
</dbReference>
<evidence type="ECO:0000313" key="10">
    <source>
        <dbReference type="EMBL" id="GFF33176.1"/>
    </source>
</evidence>
<evidence type="ECO:0000256" key="1">
    <source>
        <dbReference type="ARBA" id="ARBA00022723"/>
    </source>
</evidence>
<feature type="region of interest" description="Disordered" evidence="7">
    <location>
        <begin position="463"/>
        <end position="507"/>
    </location>
</feature>
<proteinExistence type="inferred from homology"/>
<protein>
    <submittedName>
        <fullName evidence="10">DnaJ protein homolog xdj1</fullName>
    </submittedName>
</protein>
<evidence type="ECO:0000256" key="3">
    <source>
        <dbReference type="ARBA" id="ARBA00022771"/>
    </source>
</evidence>
<feature type="region of interest" description="Disordered" evidence="7">
    <location>
        <begin position="197"/>
        <end position="216"/>
    </location>
</feature>
<organism evidence="10 11">
    <name type="scientific">Aspergillus udagawae</name>
    <dbReference type="NCBI Taxonomy" id="91492"/>
    <lineage>
        <taxon>Eukaryota</taxon>
        <taxon>Fungi</taxon>
        <taxon>Dikarya</taxon>
        <taxon>Ascomycota</taxon>
        <taxon>Pezizomycotina</taxon>
        <taxon>Eurotiomycetes</taxon>
        <taxon>Eurotiomycetidae</taxon>
        <taxon>Eurotiales</taxon>
        <taxon>Aspergillaceae</taxon>
        <taxon>Aspergillus</taxon>
        <taxon>Aspergillus subgen. Fumigati</taxon>
    </lineage>
</organism>